<proteinExistence type="predicted"/>
<evidence type="ECO:0000256" key="1">
    <source>
        <dbReference type="SAM" id="MobiDB-lite"/>
    </source>
</evidence>
<organism evidence="2 3">
    <name type="scientific">Paludifilum halophilum</name>
    <dbReference type="NCBI Taxonomy" id="1642702"/>
    <lineage>
        <taxon>Bacteria</taxon>
        <taxon>Bacillati</taxon>
        <taxon>Bacillota</taxon>
        <taxon>Bacilli</taxon>
        <taxon>Bacillales</taxon>
        <taxon>Thermoactinomycetaceae</taxon>
        <taxon>Paludifilum</taxon>
    </lineage>
</organism>
<dbReference type="AlphaFoldDB" id="A0A235B7U1"/>
<protein>
    <submittedName>
        <fullName evidence="2">Uncharacterized protein</fullName>
    </submittedName>
</protein>
<comment type="caution">
    <text evidence="2">The sequence shown here is derived from an EMBL/GenBank/DDBJ whole genome shotgun (WGS) entry which is preliminary data.</text>
</comment>
<evidence type="ECO:0000313" key="3">
    <source>
        <dbReference type="Proteomes" id="UP000215459"/>
    </source>
</evidence>
<keyword evidence="3" id="KW-1185">Reference proteome</keyword>
<gene>
    <name evidence="2" type="ORF">CHM34_05485</name>
</gene>
<accession>A0A235B7U1</accession>
<feature type="compositionally biased region" description="Basic and acidic residues" evidence="1">
    <location>
        <begin position="47"/>
        <end position="59"/>
    </location>
</feature>
<dbReference type="EMBL" id="NOWF01000003">
    <property type="protein sequence ID" value="OYD08302.1"/>
    <property type="molecule type" value="Genomic_DNA"/>
</dbReference>
<name>A0A235B7U1_9BACL</name>
<dbReference type="RefSeq" id="WP_094263607.1">
    <property type="nucleotide sequence ID" value="NZ_NOWF01000003.1"/>
</dbReference>
<reference evidence="2 3" key="1">
    <citation type="submission" date="2017-07" db="EMBL/GenBank/DDBJ databases">
        <title>The genome sequence of Paludifilum halophilum highlights mechanisms for microbial adaptation to high salt environemnts.</title>
        <authorList>
            <person name="Belbahri L."/>
        </authorList>
    </citation>
    <scope>NUCLEOTIDE SEQUENCE [LARGE SCALE GENOMIC DNA]</scope>
    <source>
        <strain evidence="2 3">DSM 102817</strain>
    </source>
</reference>
<feature type="region of interest" description="Disordered" evidence="1">
    <location>
        <begin position="37"/>
        <end position="59"/>
    </location>
</feature>
<dbReference type="Proteomes" id="UP000215459">
    <property type="component" value="Unassembled WGS sequence"/>
</dbReference>
<sequence>MRKPAKTVLRIVEENYGTKKIEEAFREALEPYFGVTDTPETCAKKTSAKDKQNHEKATY</sequence>
<evidence type="ECO:0000313" key="2">
    <source>
        <dbReference type="EMBL" id="OYD08302.1"/>
    </source>
</evidence>